<evidence type="ECO:0000256" key="5">
    <source>
        <dbReference type="ARBA" id="ARBA00017089"/>
    </source>
</evidence>
<evidence type="ECO:0000256" key="4">
    <source>
        <dbReference type="ARBA" id="ARBA00009028"/>
    </source>
</evidence>
<dbReference type="GO" id="GO:0097552">
    <property type="term" value="P:mitochondrial double-strand break repair via homologous recombination"/>
    <property type="evidence" value="ECO:0007669"/>
    <property type="project" value="TreeGrafter"/>
</dbReference>
<evidence type="ECO:0000256" key="7">
    <source>
        <dbReference type="ARBA" id="ARBA00022722"/>
    </source>
</evidence>
<feature type="non-terminal residue" evidence="22">
    <location>
        <position position="1"/>
    </location>
</feature>
<gene>
    <name evidence="22" type="primary">Mre11</name>
    <name evidence="22" type="ORF">FREMAG_R01913</name>
</gene>
<comment type="similarity">
    <text evidence="4 19">Belongs to the MRE11/RAD32 family.</text>
</comment>
<evidence type="ECO:0000256" key="2">
    <source>
        <dbReference type="ARBA" id="ARBA00004123"/>
    </source>
</evidence>
<keyword evidence="11 19" id="KW-0378">Hydrolase</keyword>
<dbReference type="InterPro" id="IPR038487">
    <property type="entry name" value="Mre11_capping_dom"/>
</dbReference>
<dbReference type="NCBIfam" id="TIGR00583">
    <property type="entry name" value="mre11"/>
    <property type="match status" value="1"/>
</dbReference>
<protein>
    <recommendedName>
        <fullName evidence="5">Double-strand break repair protein MRE11</fullName>
    </recommendedName>
</protein>
<evidence type="ECO:0000256" key="10">
    <source>
        <dbReference type="ARBA" id="ARBA00022763"/>
    </source>
</evidence>
<dbReference type="FunFam" id="3.30.110.110:FF:000001">
    <property type="entry name" value="Double-strand break repair protein"/>
    <property type="match status" value="1"/>
</dbReference>
<accession>A0A850VTY4</accession>
<dbReference type="InterPro" id="IPR003701">
    <property type="entry name" value="Mre11"/>
</dbReference>
<dbReference type="GO" id="GO:0042138">
    <property type="term" value="P:meiotic DNA double-strand break formation"/>
    <property type="evidence" value="ECO:0007669"/>
    <property type="project" value="TreeGrafter"/>
</dbReference>
<keyword evidence="17 19" id="KW-0469">Meiosis</keyword>
<reference evidence="22" key="1">
    <citation type="submission" date="2019-09" db="EMBL/GenBank/DDBJ databases">
        <title>Bird 10,000 Genomes (B10K) Project - Family phase.</title>
        <authorList>
            <person name="Zhang G."/>
        </authorList>
    </citation>
    <scope>NUCLEOTIDE SEQUENCE</scope>
    <source>
        <strain evidence="22">B10K-DU-002-48</strain>
        <tissue evidence="22">Muscle</tissue>
    </source>
</reference>
<dbReference type="PANTHER" id="PTHR10139">
    <property type="entry name" value="DOUBLE-STRAND BREAK REPAIR PROTEIN MRE11"/>
    <property type="match status" value="1"/>
</dbReference>
<dbReference type="InterPro" id="IPR004843">
    <property type="entry name" value="Calcineurin-like_PHP"/>
</dbReference>
<evidence type="ECO:0000256" key="20">
    <source>
        <dbReference type="SAM" id="MobiDB-lite"/>
    </source>
</evidence>
<comment type="caution">
    <text evidence="22">The sequence shown here is derived from an EMBL/GenBank/DDBJ whole genome shotgun (WGS) entry which is preliminary data.</text>
</comment>
<evidence type="ECO:0000256" key="3">
    <source>
        <dbReference type="ARBA" id="ARBA00004574"/>
    </source>
</evidence>
<feature type="compositionally biased region" description="Low complexity" evidence="20">
    <location>
        <begin position="567"/>
        <end position="576"/>
    </location>
</feature>
<evidence type="ECO:0000256" key="6">
    <source>
        <dbReference type="ARBA" id="ARBA00022454"/>
    </source>
</evidence>
<dbReference type="GO" id="GO:0031573">
    <property type="term" value="P:mitotic intra-S DNA damage checkpoint signaling"/>
    <property type="evidence" value="ECO:0007669"/>
    <property type="project" value="TreeGrafter"/>
</dbReference>
<dbReference type="Pfam" id="PF04152">
    <property type="entry name" value="Mre11_DNA_bind"/>
    <property type="match status" value="1"/>
</dbReference>
<evidence type="ECO:0000313" key="23">
    <source>
        <dbReference type="Proteomes" id="UP000632118"/>
    </source>
</evidence>
<keyword evidence="16 19" id="KW-0539">Nucleus</keyword>
<dbReference type="FunFam" id="3.60.21.10:FF:000011">
    <property type="entry name" value="Double-strand break repair protein"/>
    <property type="match status" value="1"/>
</dbReference>
<dbReference type="Gene3D" id="3.60.21.10">
    <property type="match status" value="1"/>
</dbReference>
<dbReference type="Pfam" id="PF00149">
    <property type="entry name" value="Metallophos"/>
    <property type="match status" value="1"/>
</dbReference>
<name>A0A850VTY4_FREMA</name>
<feature type="domain" description="Mre11 DNA-binding" evidence="21">
    <location>
        <begin position="291"/>
        <end position="454"/>
    </location>
</feature>
<evidence type="ECO:0000256" key="15">
    <source>
        <dbReference type="ARBA" id="ARBA00023211"/>
    </source>
</evidence>
<dbReference type="SMART" id="SM01347">
    <property type="entry name" value="Mre11_DNA_bind"/>
    <property type="match status" value="1"/>
</dbReference>
<evidence type="ECO:0000256" key="19">
    <source>
        <dbReference type="RuleBase" id="RU003447"/>
    </source>
</evidence>
<keyword evidence="7 19" id="KW-0540">Nuclease</keyword>
<dbReference type="EMBL" id="WAAD01015283">
    <property type="protein sequence ID" value="NWH47146.1"/>
    <property type="molecule type" value="Genomic_DNA"/>
</dbReference>
<dbReference type="InterPro" id="IPR029052">
    <property type="entry name" value="Metallo-depent_PP-like"/>
</dbReference>
<feature type="compositionally biased region" description="Acidic residues" evidence="20">
    <location>
        <begin position="630"/>
        <end position="640"/>
    </location>
</feature>
<dbReference type="GO" id="GO:0000724">
    <property type="term" value="P:double-strand break repair via homologous recombination"/>
    <property type="evidence" value="ECO:0007669"/>
    <property type="project" value="TreeGrafter"/>
</dbReference>
<feature type="active site" description="Proton donor" evidence="18">
    <location>
        <position position="126"/>
    </location>
</feature>
<feature type="non-terminal residue" evidence="22">
    <location>
        <position position="694"/>
    </location>
</feature>
<dbReference type="OrthoDB" id="30417at2759"/>
<dbReference type="GO" id="GO:0008296">
    <property type="term" value="F:3'-5'-DNA exonuclease activity"/>
    <property type="evidence" value="ECO:0007669"/>
    <property type="project" value="InterPro"/>
</dbReference>
<organism evidence="22 23">
    <name type="scientific">Fregata magnificens</name>
    <name type="common">Magnificent frigatebird</name>
    <dbReference type="NCBI Taxonomy" id="37042"/>
    <lineage>
        <taxon>Eukaryota</taxon>
        <taxon>Metazoa</taxon>
        <taxon>Chordata</taxon>
        <taxon>Craniata</taxon>
        <taxon>Vertebrata</taxon>
        <taxon>Euteleostomi</taxon>
        <taxon>Archelosauria</taxon>
        <taxon>Archosauria</taxon>
        <taxon>Dinosauria</taxon>
        <taxon>Saurischia</taxon>
        <taxon>Theropoda</taxon>
        <taxon>Coelurosauria</taxon>
        <taxon>Aves</taxon>
        <taxon>Neognathae</taxon>
        <taxon>Neoaves</taxon>
        <taxon>Aequornithes</taxon>
        <taxon>Suliformes</taxon>
        <taxon>Fregatidae</taxon>
        <taxon>Fregata</taxon>
    </lineage>
</organism>
<keyword evidence="14 19" id="KW-0234">DNA repair</keyword>
<dbReference type="Proteomes" id="UP000632118">
    <property type="component" value="Unassembled WGS sequence"/>
</dbReference>
<dbReference type="PANTHER" id="PTHR10139:SF1">
    <property type="entry name" value="DOUBLE-STRAND BREAK REPAIR PROTEIN MRE11"/>
    <property type="match status" value="1"/>
</dbReference>
<dbReference type="Gene3D" id="3.30.110.110">
    <property type="entry name" value="Mre11, capping domain"/>
    <property type="match status" value="1"/>
</dbReference>
<dbReference type="GO" id="GO:0000723">
    <property type="term" value="P:telomere maintenance"/>
    <property type="evidence" value="ECO:0007669"/>
    <property type="project" value="TreeGrafter"/>
</dbReference>
<evidence type="ECO:0000313" key="22">
    <source>
        <dbReference type="EMBL" id="NWH47146.1"/>
    </source>
</evidence>
<dbReference type="GO" id="GO:0035861">
    <property type="term" value="C:site of double-strand break"/>
    <property type="evidence" value="ECO:0007669"/>
    <property type="project" value="TreeGrafter"/>
</dbReference>
<evidence type="ECO:0000259" key="21">
    <source>
        <dbReference type="SMART" id="SM01347"/>
    </source>
</evidence>
<dbReference type="SUPFAM" id="SSF56300">
    <property type="entry name" value="Metallo-dependent phosphatases"/>
    <property type="match status" value="1"/>
</dbReference>
<evidence type="ECO:0000256" key="14">
    <source>
        <dbReference type="ARBA" id="ARBA00023204"/>
    </source>
</evidence>
<keyword evidence="9 19" id="KW-0255">Endonuclease</keyword>
<feature type="compositionally biased region" description="Basic and acidic residues" evidence="20">
    <location>
        <begin position="517"/>
        <end position="526"/>
    </location>
</feature>
<evidence type="ECO:0000256" key="16">
    <source>
        <dbReference type="ARBA" id="ARBA00023242"/>
    </source>
</evidence>
<dbReference type="GO" id="GO:0000781">
    <property type="term" value="C:chromosome, telomeric region"/>
    <property type="evidence" value="ECO:0007669"/>
    <property type="project" value="UniProtKB-SubCell"/>
</dbReference>
<feature type="region of interest" description="Disordered" evidence="20">
    <location>
        <begin position="617"/>
        <end position="694"/>
    </location>
</feature>
<evidence type="ECO:0000256" key="18">
    <source>
        <dbReference type="PIRSR" id="PIRSR000882-1"/>
    </source>
</evidence>
<keyword evidence="12 19" id="KW-0269">Exonuclease</keyword>
<comment type="subcellular location">
    <subcellularLocation>
        <location evidence="3">Chromosome</location>
        <location evidence="3">Telomere</location>
    </subcellularLocation>
    <subcellularLocation>
        <location evidence="2">Nucleus</location>
    </subcellularLocation>
</comment>
<keyword evidence="6" id="KW-0158">Chromosome</keyword>
<feature type="compositionally biased region" description="Polar residues" evidence="20">
    <location>
        <begin position="644"/>
        <end position="670"/>
    </location>
</feature>
<evidence type="ECO:0000256" key="8">
    <source>
        <dbReference type="ARBA" id="ARBA00022723"/>
    </source>
</evidence>
<keyword evidence="8" id="KW-0479">Metal-binding</keyword>
<dbReference type="AlphaFoldDB" id="A0A850VTY4"/>
<sequence>VLFRDDEDTFKILIATDIHLGYLEKDPVRGNDTFVTFNEILDHAQKNEVDFVLLGGDLFHENKPSRKTVHSCLASLRKYCMGDRPVQFEILSDQAVNFHYSKFPWVNYQDGNLNISIPIFSIHGNHDDPTGADALCALDILSCAGLLNHFGRSTSVEKIDISPILLRKGRTKIALYGLGAIPDERLYRMFVNKQVTMLRPKEDEDSWFNLFVIHQNRSKHGATNYIPEQFLDDFINLVLWGHEHECKIAPFQNEQQCFYVSQPGSSVVTSLSPGEAVKKHIGLLHVKGKKMKMQKIALETVRTFHMEDVVLADHPDLFNPDNPKVTQAIQAFCMEKVELMLDNAERERLGNPRQPEKPLIRLRVDYTGGFEPFSVHRFSQKYMDRVANPKDIIHLCFSILDSDLNFGKLVSRPASEGMTLRVEDLVKQYFQTAEKKVQLSLLTERGMGEAVQEFVDKEEKDAIEELVKFQLEKTQRFLKERRTDAEEEKIDEEVRKFRESRKMNTEEEDEEVREAMTRARAHRSEDTILVAASSDEELMDTGVKGTGDSDDGLPAALGRGRGRARGARGQNSTARGSSRRGRGNTSQESATSSRTYKPVSVPAKNMSIMDAFKSLKPEVSLNSSKSYSEDILDDDSDLEDISIVPSSKVNQRMSTTSSRSKRGSQSQTSRGVDFESDEDEFDPFKSTATSRRTK</sequence>
<evidence type="ECO:0000256" key="1">
    <source>
        <dbReference type="ARBA" id="ARBA00001936"/>
    </source>
</evidence>
<dbReference type="CDD" id="cd00840">
    <property type="entry name" value="MPP_Mre11_N"/>
    <property type="match status" value="1"/>
</dbReference>
<dbReference type="InterPro" id="IPR041796">
    <property type="entry name" value="Mre11_N"/>
</dbReference>
<dbReference type="GO" id="GO:0007095">
    <property type="term" value="P:mitotic G2 DNA damage checkpoint signaling"/>
    <property type="evidence" value="ECO:0007669"/>
    <property type="project" value="TreeGrafter"/>
</dbReference>
<dbReference type="GO" id="GO:0006303">
    <property type="term" value="P:double-strand break repair via nonhomologous end joining"/>
    <property type="evidence" value="ECO:0007669"/>
    <property type="project" value="TreeGrafter"/>
</dbReference>
<keyword evidence="13" id="KW-0779">Telomere</keyword>
<feature type="region of interest" description="Disordered" evidence="20">
    <location>
        <begin position="517"/>
        <end position="605"/>
    </location>
</feature>
<evidence type="ECO:0000256" key="9">
    <source>
        <dbReference type="ARBA" id="ARBA00022759"/>
    </source>
</evidence>
<evidence type="ECO:0000256" key="13">
    <source>
        <dbReference type="ARBA" id="ARBA00022895"/>
    </source>
</evidence>
<dbReference type="GO" id="GO:0030145">
    <property type="term" value="F:manganese ion binding"/>
    <property type="evidence" value="ECO:0007669"/>
    <property type="project" value="InterPro"/>
</dbReference>
<keyword evidence="15 19" id="KW-0464">Manganese</keyword>
<dbReference type="GO" id="GO:0030870">
    <property type="term" value="C:Mre11 complex"/>
    <property type="evidence" value="ECO:0007669"/>
    <property type="project" value="InterPro"/>
</dbReference>
<keyword evidence="10 19" id="KW-0227">DNA damage</keyword>
<proteinExistence type="inferred from homology"/>
<evidence type="ECO:0000256" key="11">
    <source>
        <dbReference type="ARBA" id="ARBA00022801"/>
    </source>
</evidence>
<keyword evidence="23" id="KW-1185">Reference proteome</keyword>
<dbReference type="InterPro" id="IPR007281">
    <property type="entry name" value="Mre11_DNA-bd"/>
</dbReference>
<dbReference type="GO" id="GO:0000014">
    <property type="term" value="F:single-stranded DNA endodeoxyribonuclease activity"/>
    <property type="evidence" value="ECO:0007669"/>
    <property type="project" value="TreeGrafter"/>
</dbReference>
<evidence type="ECO:0000256" key="17">
    <source>
        <dbReference type="ARBA" id="ARBA00023254"/>
    </source>
</evidence>
<dbReference type="PIRSF" id="PIRSF000882">
    <property type="entry name" value="DSB_repair_MRE11"/>
    <property type="match status" value="1"/>
</dbReference>
<evidence type="ECO:0000256" key="12">
    <source>
        <dbReference type="ARBA" id="ARBA00022839"/>
    </source>
</evidence>
<comment type="cofactor">
    <cofactor evidence="1">
        <name>Mn(2+)</name>
        <dbReference type="ChEBI" id="CHEBI:29035"/>
    </cofactor>
</comment>